<accession>A0A3M7QMF4</accession>
<protein>
    <submittedName>
        <fullName evidence="1">Uncharacterized protein</fullName>
    </submittedName>
</protein>
<proteinExistence type="predicted"/>
<dbReference type="AlphaFoldDB" id="A0A3M7QMF4"/>
<evidence type="ECO:0000313" key="2">
    <source>
        <dbReference type="Proteomes" id="UP000276133"/>
    </source>
</evidence>
<reference evidence="1 2" key="1">
    <citation type="journal article" date="2018" name="Sci. Rep.">
        <title>Genomic signatures of local adaptation to the degree of environmental predictability in rotifers.</title>
        <authorList>
            <person name="Franch-Gras L."/>
            <person name="Hahn C."/>
            <person name="Garcia-Roger E.M."/>
            <person name="Carmona M.J."/>
            <person name="Serra M."/>
            <person name="Gomez A."/>
        </authorList>
    </citation>
    <scope>NUCLEOTIDE SEQUENCE [LARGE SCALE GENOMIC DNA]</scope>
    <source>
        <strain evidence="1">HYR1</strain>
    </source>
</reference>
<comment type="caution">
    <text evidence="1">The sequence shown here is derived from an EMBL/GenBank/DDBJ whole genome shotgun (WGS) entry which is preliminary data.</text>
</comment>
<dbReference type="EMBL" id="REGN01005692">
    <property type="protein sequence ID" value="RNA12453.1"/>
    <property type="molecule type" value="Genomic_DNA"/>
</dbReference>
<organism evidence="1 2">
    <name type="scientific">Brachionus plicatilis</name>
    <name type="common">Marine rotifer</name>
    <name type="synonym">Brachionus muelleri</name>
    <dbReference type="NCBI Taxonomy" id="10195"/>
    <lineage>
        <taxon>Eukaryota</taxon>
        <taxon>Metazoa</taxon>
        <taxon>Spiralia</taxon>
        <taxon>Gnathifera</taxon>
        <taxon>Rotifera</taxon>
        <taxon>Eurotatoria</taxon>
        <taxon>Monogononta</taxon>
        <taxon>Pseudotrocha</taxon>
        <taxon>Ploima</taxon>
        <taxon>Brachionidae</taxon>
        <taxon>Brachionus</taxon>
    </lineage>
</organism>
<dbReference type="Proteomes" id="UP000276133">
    <property type="component" value="Unassembled WGS sequence"/>
</dbReference>
<gene>
    <name evidence="1" type="ORF">BpHYR1_052054</name>
</gene>
<evidence type="ECO:0000313" key="1">
    <source>
        <dbReference type="EMBL" id="RNA12453.1"/>
    </source>
</evidence>
<name>A0A3M7QMF4_BRAPC</name>
<keyword evidence="2" id="KW-1185">Reference proteome</keyword>
<sequence length="80" mass="9681">MRASYFVQSLSAYNYFDFNLKINSGKKLQEKRLTENWLYFNYFKTKCEIDHCRKVLSVDGYYKINRLKCLYAECKVITPQ</sequence>